<protein>
    <submittedName>
        <fullName evidence="1">Uncharacterized protein</fullName>
    </submittedName>
</protein>
<gene>
    <name evidence="1" type="ORF">IFM89_029036</name>
</gene>
<keyword evidence="2" id="KW-1185">Reference proteome</keyword>
<dbReference type="EMBL" id="JADFTS010000003">
    <property type="protein sequence ID" value="KAF9616260.1"/>
    <property type="molecule type" value="Genomic_DNA"/>
</dbReference>
<proteinExistence type="predicted"/>
<sequence length="183" mass="20358">MTSSQARLLTKCDGHMLFFGFESQCHYKKNDFWPQVELFMLSSHLFSWKSSSFSKSSHFSAAKTTSSIEGPTLAFLKYLRCRLSAREEFGAASTPAKEETISSAARLSISTKNVIEAKYGLSDNSGKLTDVKQTYGWSLWRGIQASKGMHLSTNGVTAWDPHLMRRNLCESEAQSLAALNALL</sequence>
<evidence type="ECO:0000313" key="1">
    <source>
        <dbReference type="EMBL" id="KAF9616260.1"/>
    </source>
</evidence>
<dbReference type="OrthoDB" id="660555at2759"/>
<dbReference type="Proteomes" id="UP000631114">
    <property type="component" value="Unassembled WGS sequence"/>
</dbReference>
<reference evidence="1 2" key="1">
    <citation type="submission" date="2020-10" db="EMBL/GenBank/DDBJ databases">
        <title>The Coptis chinensis genome and diversification of protoberbering-type alkaloids.</title>
        <authorList>
            <person name="Wang B."/>
            <person name="Shu S."/>
            <person name="Song C."/>
            <person name="Liu Y."/>
        </authorList>
    </citation>
    <scope>NUCLEOTIDE SEQUENCE [LARGE SCALE GENOMIC DNA]</scope>
    <source>
        <strain evidence="1">HL-2020</strain>
        <tissue evidence="1">Leaf</tissue>
    </source>
</reference>
<organism evidence="1 2">
    <name type="scientific">Coptis chinensis</name>
    <dbReference type="NCBI Taxonomy" id="261450"/>
    <lineage>
        <taxon>Eukaryota</taxon>
        <taxon>Viridiplantae</taxon>
        <taxon>Streptophyta</taxon>
        <taxon>Embryophyta</taxon>
        <taxon>Tracheophyta</taxon>
        <taxon>Spermatophyta</taxon>
        <taxon>Magnoliopsida</taxon>
        <taxon>Ranunculales</taxon>
        <taxon>Ranunculaceae</taxon>
        <taxon>Coptidoideae</taxon>
        <taxon>Coptis</taxon>
    </lineage>
</organism>
<name>A0A835IE13_9MAGN</name>
<accession>A0A835IE13</accession>
<dbReference type="AlphaFoldDB" id="A0A835IE13"/>
<comment type="caution">
    <text evidence="1">The sequence shown here is derived from an EMBL/GenBank/DDBJ whole genome shotgun (WGS) entry which is preliminary data.</text>
</comment>
<evidence type="ECO:0000313" key="2">
    <source>
        <dbReference type="Proteomes" id="UP000631114"/>
    </source>
</evidence>